<dbReference type="InterPro" id="IPR011990">
    <property type="entry name" value="TPR-like_helical_dom_sf"/>
</dbReference>
<dbReference type="SUPFAM" id="SSF56300">
    <property type="entry name" value="Metallo-dependent phosphatases"/>
    <property type="match status" value="1"/>
</dbReference>
<evidence type="ECO:0000313" key="3">
    <source>
        <dbReference type="EMBL" id="CAJ1408089.1"/>
    </source>
</evidence>
<dbReference type="Pfam" id="PF01556">
    <property type="entry name" value="DnaJ_C"/>
    <property type="match status" value="1"/>
</dbReference>
<feature type="domain" description="J" evidence="2">
    <location>
        <begin position="755"/>
        <end position="825"/>
    </location>
</feature>
<feature type="region of interest" description="Disordered" evidence="1">
    <location>
        <begin position="720"/>
        <end position="743"/>
    </location>
</feature>
<dbReference type="SUPFAM" id="SSF48452">
    <property type="entry name" value="TPR-like"/>
    <property type="match status" value="2"/>
</dbReference>
<evidence type="ECO:0000259" key="2">
    <source>
        <dbReference type="PROSITE" id="PS50076"/>
    </source>
</evidence>
<feature type="region of interest" description="Disordered" evidence="1">
    <location>
        <begin position="682"/>
        <end position="707"/>
    </location>
</feature>
<name>A0AA36JLZ4_9DINO</name>
<gene>
    <name evidence="3" type="ORF">EVOR1521_LOCUS29613</name>
</gene>
<dbReference type="InterPro" id="IPR001623">
    <property type="entry name" value="DnaJ_domain"/>
</dbReference>
<accession>A0AA36JLZ4</accession>
<feature type="non-terminal residue" evidence="3">
    <location>
        <position position="1"/>
    </location>
</feature>
<dbReference type="InterPro" id="IPR002939">
    <property type="entry name" value="DnaJ_C"/>
</dbReference>
<dbReference type="SUPFAM" id="SSF46565">
    <property type="entry name" value="Chaperone J-domain"/>
    <property type="match status" value="1"/>
</dbReference>
<dbReference type="Gene3D" id="1.25.40.10">
    <property type="entry name" value="Tetratricopeptide repeat domain"/>
    <property type="match status" value="2"/>
</dbReference>
<dbReference type="EMBL" id="CAUJNA010003704">
    <property type="protein sequence ID" value="CAJ1408089.1"/>
    <property type="molecule type" value="Genomic_DNA"/>
</dbReference>
<feature type="region of interest" description="Disordered" evidence="1">
    <location>
        <begin position="1230"/>
        <end position="1253"/>
    </location>
</feature>
<feature type="compositionally biased region" description="Basic and acidic residues" evidence="1">
    <location>
        <begin position="273"/>
        <end position="300"/>
    </location>
</feature>
<feature type="compositionally biased region" description="Acidic residues" evidence="1">
    <location>
        <begin position="1230"/>
        <end position="1247"/>
    </location>
</feature>
<keyword evidence="4" id="KW-1185">Reference proteome</keyword>
<feature type="compositionally biased region" description="Basic and acidic residues" evidence="1">
    <location>
        <begin position="685"/>
        <end position="700"/>
    </location>
</feature>
<dbReference type="SMART" id="SM00028">
    <property type="entry name" value="TPR"/>
    <property type="match status" value="5"/>
</dbReference>
<proteinExistence type="predicted"/>
<dbReference type="Gene3D" id="2.60.260.20">
    <property type="entry name" value="Urease metallochaperone UreE, N-terminal domain"/>
    <property type="match status" value="1"/>
</dbReference>
<dbReference type="SMART" id="SM00271">
    <property type="entry name" value="DnaJ"/>
    <property type="match status" value="1"/>
</dbReference>
<dbReference type="PANTHER" id="PTHR36492:SF2">
    <property type="entry name" value="[ACYL-CARRIER-PROTEIN] PHOSPHODIESTERASE PPTH"/>
    <property type="match status" value="1"/>
</dbReference>
<evidence type="ECO:0000313" key="4">
    <source>
        <dbReference type="Proteomes" id="UP001178507"/>
    </source>
</evidence>
<feature type="compositionally biased region" description="Polar residues" evidence="1">
    <location>
        <begin position="301"/>
        <end position="318"/>
    </location>
</feature>
<dbReference type="InterPro" id="IPR052963">
    <property type="entry name" value="Pantetheine_PDE"/>
</dbReference>
<dbReference type="InterPro" id="IPR019734">
    <property type="entry name" value="TPR_rpt"/>
</dbReference>
<feature type="region of interest" description="Disordered" evidence="1">
    <location>
        <begin position="267"/>
        <end position="327"/>
    </location>
</feature>
<dbReference type="Gene3D" id="1.10.287.110">
    <property type="entry name" value="DnaJ domain"/>
    <property type="match status" value="1"/>
</dbReference>
<organism evidence="3 4">
    <name type="scientific">Effrenium voratum</name>
    <dbReference type="NCBI Taxonomy" id="2562239"/>
    <lineage>
        <taxon>Eukaryota</taxon>
        <taxon>Sar</taxon>
        <taxon>Alveolata</taxon>
        <taxon>Dinophyceae</taxon>
        <taxon>Suessiales</taxon>
        <taxon>Symbiodiniaceae</taxon>
        <taxon>Effrenium</taxon>
    </lineage>
</organism>
<dbReference type="Proteomes" id="UP001178507">
    <property type="component" value="Unassembled WGS sequence"/>
</dbReference>
<dbReference type="CDD" id="cd06257">
    <property type="entry name" value="DnaJ"/>
    <property type="match status" value="1"/>
</dbReference>
<comment type="caution">
    <text evidence="3">The sequence shown here is derived from an EMBL/GenBank/DDBJ whole genome shotgun (WGS) entry which is preliminary data.</text>
</comment>
<reference evidence="3" key="1">
    <citation type="submission" date="2023-08" db="EMBL/GenBank/DDBJ databases">
        <authorList>
            <person name="Chen Y."/>
            <person name="Shah S."/>
            <person name="Dougan E. K."/>
            <person name="Thang M."/>
            <person name="Chan C."/>
        </authorList>
    </citation>
    <scope>NUCLEOTIDE SEQUENCE</scope>
</reference>
<dbReference type="PRINTS" id="PR00625">
    <property type="entry name" value="JDOMAIN"/>
</dbReference>
<evidence type="ECO:0000256" key="1">
    <source>
        <dbReference type="SAM" id="MobiDB-lite"/>
    </source>
</evidence>
<dbReference type="Pfam" id="PF00226">
    <property type="entry name" value="DnaJ"/>
    <property type="match status" value="1"/>
</dbReference>
<dbReference type="InterPro" id="IPR036869">
    <property type="entry name" value="J_dom_sf"/>
</dbReference>
<dbReference type="InterPro" id="IPR029052">
    <property type="entry name" value="Metallo-depent_PP-like"/>
</dbReference>
<dbReference type="CDD" id="cd00838">
    <property type="entry name" value="MPP_superfamily"/>
    <property type="match status" value="1"/>
</dbReference>
<sequence>ARATEVGILDAELTKLKAMRFHTFGRLAFASNYVPGQSDDGPLKVLASKITGEDPAPDDRLPVIRRLVFEAYTLAAADMRTRLERKDGDAPRCLAHAERTSRYTEQCKRLKGLELTGEGQLRYVRWEECTKRDQELMGLKSDPVWKPDASGVIKETKVAEVLKADYNTDLKLKFALQRRSLAFDQARLVDYEEFEKWSQVLLEAYTSPPPEGYNKPNIEQVHRADLELFKFMMRETRSGIKAVNGVQPLDKALKTALQAPAVRLCLQPLQGKRRNDSHEDEPDKKKPKDQGDGDRLKRTIENLQGQIRNLKAQSSNQVPAKKGRGSAPNVTVTFAPILQHVPRRGAPCSQPLRSAKYPHGLPNLTNVQLQRVRKVTAEFAAAHGIPVLAKADARPSMSDAQLMKSTRWTRNAILNKRPIDCGEDVRSAVWQSALDETAQKQLFVAQALPFGASASVYGFNRCARALHGIGERLFGLLFDMLGWQYSVKEAKRQPMRLQFAETHTFGRVLAANLRAFQSRAASKSLNTEVDEVLAAELGWVSEYLNASRPRCLKVGMSKSRWIIFTDASLEDGDQRGYIGMVALRVVVGQEFAPAAGTEELSCYTLEDALHTLHRDSPVRGEAGATAAEDAPGLQAAILGLLPAAVRTFKKANPASSHPGAFVPAALEVTTYDSSFSYRQDQVARLGERARPETTDEDRRRFQQSPFMQRMREIDEKAWQQFSERDKKRAQSDPSFKPKDSDFEAPKSFKYDRSVNYYKTLGLDDYATNEDIKKAYRKLSLNYHPDKQTGKTQEEKDEAATIFMEIKNAYKLLSDDPTRRQYDFERDRDLVTAQSNGRKPQDKNGFDAGEALQRMMQKAKDNKKLPSEVISVPVHCRIEKFVFGGQKTLKRTRLVKDRSYGGFTEEPKTFRVDLPAGAEQPFPVEFRRQGDQHEQREADTIRFVFSSKPHLELERDGQNLRLRESLRLGPSLRHEPYLSASLSVFAGRHIFLWGRNPFFGSSALAEEGDLLLRMDGLGVGSGTLALALKLLLGPKSPAAERKAPAASPPGRRAFLEKFGLTPSGGFKSSAGSEPGGMLQELVERRQRKRELNETLRREVLLRPLGEPIQLFTKPPSSLLFLGGSGLFVVSLDCPACGKKKAASDWDRLKAKLTTILKETAFFLLPDARAVLPRSLLPKAVFDDRIALLRSDRAMPWKFVGDKAFKQGNYWIACAAYAQRLKELKVKLPSEAEVEGAEEGEEEEEEAEEVVDHGRGPDLVPEAAKLLSNRAACFVRIKDYGAAVSHARKATRLAPRWARAWSRLGQAAWDLGSEACAEAAEAYAKSVEMEPLISAVQALQAAVRQLHGPNPDAAHAAKERGNEAMRGAELGRAIACYTQAIAQLPPQVTAEADRPDEHALLRGVLFTNRSAAFCRVRNWDAAVADGREAIAAQPGLSSAHAQLGVALLGSGCHQEAYIQFARGVHLSSEHKPSIKGRNTCLKEMLVWKSSSATARYKNRFWLDLRRSKGSSRVFALSDVHFDQKCNEDWAHGIDDLAFLDDVLIVAGNVADTKVGVMRALTTLKSKFRRVFYTVGNHEMQIMTSEFARYPDSLSKLNEIFTACDDLGIDVFPAPVCEGLLVMPLLSWCSAEYDQEDPFPDPNARFNLRCVWPMDADLQLWKYMMKLNEPFLDIRGFDTVITFSHFLPRQGLPFDKTRKNAVKAVGCDMIDEQARAVKSKLHVYGHGRVRYAQMHAGVRYVSAPIGLEADWPKDHPPRLMMVHNGRSLCMQEWGRDDEPPLGYLKRLLHVGVYAMPGLREGELRKIQAVLEKLGSSSVLCSFERIGSRHLDKDALGKEAPEIAQASQDMTHMLVVVADSMTALKGFLSSEGYCSSWRAAVSPARKSLFFTSALGLDLVNAKRRDPTLVLHALQLKVSVKEDGDEMAKMQKAVEAISKLPGIDGKISVALQPLGWGRYSHEELQEQLGLKEGCALTHCFSVLVDEPASYKMLAQSKTFGKWKASYEPCLVKPAALLAVAVPLDFAATAAAPKPPPPPKVRQNGVR</sequence>
<protein>
    <recommendedName>
        <fullName evidence="2">J domain-containing protein</fullName>
    </recommendedName>
</protein>
<dbReference type="PANTHER" id="PTHR36492">
    <property type="match status" value="1"/>
</dbReference>
<dbReference type="PROSITE" id="PS50076">
    <property type="entry name" value="DNAJ_2"/>
    <property type="match status" value="1"/>
</dbReference>